<dbReference type="InterPro" id="IPR036641">
    <property type="entry name" value="HPT_dom_sf"/>
</dbReference>
<reference evidence="15 16" key="1">
    <citation type="submission" date="2016-10" db="EMBL/GenBank/DDBJ databases">
        <title>Rhodobacter sp. LPB0142, isolated from sea water.</title>
        <authorList>
            <person name="Kim E."/>
            <person name="Yi H."/>
        </authorList>
    </citation>
    <scope>NUCLEOTIDE SEQUENCE [LARGE SCALE GENOMIC DNA]</scope>
    <source>
        <strain evidence="15 16">LPB0142</strain>
    </source>
</reference>
<dbReference type="Gene3D" id="3.40.50.2300">
    <property type="match status" value="1"/>
</dbReference>
<dbReference type="SMART" id="SM00387">
    <property type="entry name" value="HATPase_c"/>
    <property type="match status" value="1"/>
</dbReference>
<dbReference type="Gene3D" id="6.10.340.10">
    <property type="match status" value="1"/>
</dbReference>
<dbReference type="InterPro" id="IPR011006">
    <property type="entry name" value="CheY-like_superfamily"/>
</dbReference>
<feature type="domain" description="Response regulatory" evidence="12">
    <location>
        <begin position="692"/>
        <end position="808"/>
    </location>
</feature>
<dbReference type="GO" id="GO:0005524">
    <property type="term" value="F:ATP binding"/>
    <property type="evidence" value="ECO:0007669"/>
    <property type="project" value="UniProtKB-KW"/>
</dbReference>
<evidence type="ECO:0000259" key="12">
    <source>
        <dbReference type="PROSITE" id="PS50110"/>
    </source>
</evidence>
<dbReference type="Proteomes" id="UP000176562">
    <property type="component" value="Chromosome"/>
</dbReference>
<evidence type="ECO:0000259" key="13">
    <source>
        <dbReference type="PROSITE" id="PS50885"/>
    </source>
</evidence>
<dbReference type="EC" id="2.7.13.3" evidence="3"/>
<dbReference type="PROSITE" id="PS50109">
    <property type="entry name" value="HIS_KIN"/>
    <property type="match status" value="1"/>
</dbReference>
<feature type="domain" description="HPt" evidence="14">
    <location>
        <begin position="831"/>
        <end position="926"/>
    </location>
</feature>
<dbReference type="SMART" id="SM00388">
    <property type="entry name" value="HisKA"/>
    <property type="match status" value="1"/>
</dbReference>
<dbReference type="AlphaFoldDB" id="A0A1D9MAM2"/>
<dbReference type="Pfam" id="PF00072">
    <property type="entry name" value="Response_reg"/>
    <property type="match status" value="1"/>
</dbReference>
<dbReference type="InterPro" id="IPR008207">
    <property type="entry name" value="Sig_transdc_His_kin_Hpt_dom"/>
</dbReference>
<dbReference type="CDD" id="cd06225">
    <property type="entry name" value="HAMP"/>
    <property type="match status" value="1"/>
</dbReference>
<dbReference type="CDD" id="cd16922">
    <property type="entry name" value="HATPase_EvgS-ArcB-TorS-like"/>
    <property type="match status" value="1"/>
</dbReference>
<evidence type="ECO:0000259" key="11">
    <source>
        <dbReference type="PROSITE" id="PS50109"/>
    </source>
</evidence>
<dbReference type="SMART" id="SM00448">
    <property type="entry name" value="REC"/>
    <property type="match status" value="1"/>
</dbReference>
<evidence type="ECO:0000313" key="16">
    <source>
        <dbReference type="Proteomes" id="UP000176562"/>
    </source>
</evidence>
<evidence type="ECO:0000313" key="15">
    <source>
        <dbReference type="EMBL" id="AOZ68840.1"/>
    </source>
</evidence>
<sequence length="937" mass="100051">MARARFDRQLRRVFGFIAGLTVVVGIVAILSNRYLVETHRTLIQDNLPAANLTRQIQADSAYLAKLAGAVPDIADVAGLAQLGQELVVRVDGLRASVAQLASHRPTETSPDGPSFTALQAAVELETAAALARLAAQDATRTRLAAADSLLNEIEDILERQIDTARVQVTATISDLYDAPHDQVAPGLDELADADFFAYDRLVELARAVESVRNGLGEVPQITRPETAKALGEELTAALATVQGRIDYLPSPNARDDIRRMVAGVAETLNPDGVLAWTEKRLVAEGELVDALERLKDQTDGLAVYSTALFARMQAEAAASQARTETVSWWITVGLVALLSGAVVAAIVAWAIVSRRTVARLAAISRHITALARGDYDRDIPETGHDEIGRMERALHVLRLRAAEAQRLRGELEVAVTQRTRDVVTEMHAHDRARAEAEDANRAKTEFLAMMGHEIRTPLNGIVGMLRLLEAEAAGAEQKKRATVARQSAENLLVISNDILDYSATQDRRPVLRPVHFDIRELMGQLAGYLRANAGEKGLSVSIDMAEDVPPVLFGDVQKIRQVVVNLLSNAVKYTETGKVALLLDFAPDPRSGAPVLSFAVTDTGRGIPQEDHARIFDAYARGDGAGEGMIEGLGLGLSICRRLTETLGGSIALESAPGQGARFTLTVPLVIGDPALVVRQAETVITQKFGKRVLVVEDQAVNRMVARGFLERLGCMVVEAETGEDAVRVALSEIFDLILMDIDLPDMTGGEAARRIKVEREGQSPQIVALTAHRIDDTPDQRSALHVDAVLHKPLSPRALAALLGPGSGAQGVAVPGAVSDTLRSDIDEIGAAETAGIVDAFIAELGPALATMQAARAASDSEALARAAHRLKGAASNFAMTAFCDRLGHLERAARSGEGIGAAWEGIDEAASEALAELRAAARGLGLVLQDSSANR</sequence>
<comment type="subcellular location">
    <subcellularLocation>
        <location evidence="2">Membrane</location>
    </subcellularLocation>
</comment>
<keyword evidence="10" id="KW-0812">Transmembrane</keyword>
<dbReference type="SMART" id="SM00304">
    <property type="entry name" value="HAMP"/>
    <property type="match status" value="1"/>
</dbReference>
<dbReference type="InterPro" id="IPR003661">
    <property type="entry name" value="HisK_dim/P_dom"/>
</dbReference>
<accession>A0A1D9MAM2</accession>
<dbReference type="InterPro" id="IPR004358">
    <property type="entry name" value="Sig_transdc_His_kin-like_C"/>
</dbReference>
<evidence type="ECO:0000256" key="10">
    <source>
        <dbReference type="SAM" id="Phobius"/>
    </source>
</evidence>
<evidence type="ECO:0000256" key="5">
    <source>
        <dbReference type="ARBA" id="ARBA00022679"/>
    </source>
</evidence>
<evidence type="ECO:0000256" key="4">
    <source>
        <dbReference type="ARBA" id="ARBA00022553"/>
    </source>
</evidence>
<feature type="modified residue" description="Phosphohistidine" evidence="8">
    <location>
        <position position="870"/>
    </location>
</feature>
<keyword evidence="10" id="KW-1133">Transmembrane helix</keyword>
<dbReference type="Pfam" id="PF21689">
    <property type="entry name" value="TorS_sensor_domain"/>
    <property type="match status" value="1"/>
</dbReference>
<feature type="transmembrane region" description="Helical" evidence="10">
    <location>
        <begin position="12"/>
        <end position="31"/>
    </location>
</feature>
<dbReference type="GO" id="GO:0000155">
    <property type="term" value="F:phosphorelay sensor kinase activity"/>
    <property type="evidence" value="ECO:0007669"/>
    <property type="project" value="InterPro"/>
</dbReference>
<dbReference type="Pfam" id="PF00672">
    <property type="entry name" value="HAMP"/>
    <property type="match status" value="1"/>
</dbReference>
<dbReference type="SUPFAM" id="SSF55874">
    <property type="entry name" value="ATPase domain of HSP90 chaperone/DNA topoisomerase II/histidine kinase"/>
    <property type="match status" value="1"/>
</dbReference>
<dbReference type="CDD" id="cd00088">
    <property type="entry name" value="HPT"/>
    <property type="match status" value="1"/>
</dbReference>
<dbReference type="InterPro" id="IPR005467">
    <property type="entry name" value="His_kinase_dom"/>
</dbReference>
<dbReference type="SUPFAM" id="SSF47226">
    <property type="entry name" value="Histidine-containing phosphotransfer domain, HPT domain"/>
    <property type="match status" value="1"/>
</dbReference>
<dbReference type="EMBL" id="CP017781">
    <property type="protein sequence ID" value="AOZ68840.1"/>
    <property type="molecule type" value="Genomic_DNA"/>
</dbReference>
<dbReference type="KEGG" id="rhp:LPB142_05500"/>
<name>A0A1D9MAM2_9RHOB</name>
<proteinExistence type="predicted"/>
<dbReference type="RefSeq" id="WP_068767787.1">
    <property type="nucleotide sequence ID" value="NZ_CP017781.1"/>
</dbReference>
<feature type="domain" description="HAMP" evidence="13">
    <location>
        <begin position="354"/>
        <end position="406"/>
    </location>
</feature>
<dbReference type="PANTHER" id="PTHR45339:SF5">
    <property type="entry name" value="HISTIDINE KINASE"/>
    <property type="match status" value="1"/>
</dbReference>
<dbReference type="InterPro" id="IPR038188">
    <property type="entry name" value="TorS_sensor_sf"/>
</dbReference>
<keyword evidence="10" id="KW-0472">Membrane</keyword>
<dbReference type="Gene3D" id="3.30.565.10">
    <property type="entry name" value="Histidine kinase-like ATPase, C-terminal domain"/>
    <property type="match status" value="1"/>
</dbReference>
<keyword evidence="16" id="KW-1185">Reference proteome</keyword>
<evidence type="ECO:0000256" key="2">
    <source>
        <dbReference type="ARBA" id="ARBA00004370"/>
    </source>
</evidence>
<organism evidence="15 16">
    <name type="scientific">Rhodobacter xanthinilyticus</name>
    <dbReference type="NCBI Taxonomy" id="1850250"/>
    <lineage>
        <taxon>Bacteria</taxon>
        <taxon>Pseudomonadati</taxon>
        <taxon>Pseudomonadota</taxon>
        <taxon>Alphaproteobacteria</taxon>
        <taxon>Rhodobacterales</taxon>
        <taxon>Rhodobacter group</taxon>
        <taxon>Rhodobacter</taxon>
    </lineage>
</organism>
<protein>
    <recommendedName>
        <fullName evidence="3">histidine kinase</fullName>
        <ecNumber evidence="3">2.7.13.3</ecNumber>
    </recommendedName>
</protein>
<evidence type="ECO:0000256" key="1">
    <source>
        <dbReference type="ARBA" id="ARBA00000085"/>
    </source>
</evidence>
<dbReference type="PANTHER" id="PTHR45339">
    <property type="entry name" value="HYBRID SIGNAL TRANSDUCTION HISTIDINE KINASE J"/>
    <property type="match status" value="1"/>
</dbReference>
<dbReference type="PRINTS" id="PR00344">
    <property type="entry name" value="BCTRLSENSOR"/>
</dbReference>
<keyword evidence="7" id="KW-0902">Two-component regulatory system</keyword>
<dbReference type="Pfam" id="PF00512">
    <property type="entry name" value="HisKA"/>
    <property type="match status" value="1"/>
</dbReference>
<dbReference type="Gene3D" id="1.20.120.160">
    <property type="entry name" value="HPT domain"/>
    <property type="match status" value="1"/>
</dbReference>
<feature type="modified residue" description="4-aspartylphosphate" evidence="9">
    <location>
        <position position="741"/>
    </location>
</feature>
<dbReference type="InterPro" id="IPR003660">
    <property type="entry name" value="HAMP_dom"/>
</dbReference>
<keyword evidence="4 9" id="KW-0597">Phosphoprotein</keyword>
<evidence type="ECO:0000256" key="7">
    <source>
        <dbReference type="ARBA" id="ARBA00023012"/>
    </source>
</evidence>
<dbReference type="CDD" id="cd17546">
    <property type="entry name" value="REC_hyHK_CKI1_RcsC-like"/>
    <property type="match status" value="1"/>
</dbReference>
<dbReference type="InterPro" id="IPR036097">
    <property type="entry name" value="HisK_dim/P_sf"/>
</dbReference>
<dbReference type="SUPFAM" id="SSF52172">
    <property type="entry name" value="CheY-like"/>
    <property type="match status" value="1"/>
</dbReference>
<keyword evidence="5" id="KW-0808">Transferase</keyword>
<dbReference type="PROSITE" id="PS50894">
    <property type="entry name" value="HPT"/>
    <property type="match status" value="1"/>
</dbReference>
<evidence type="ECO:0000256" key="6">
    <source>
        <dbReference type="ARBA" id="ARBA00022777"/>
    </source>
</evidence>
<feature type="domain" description="Histidine kinase" evidence="11">
    <location>
        <begin position="449"/>
        <end position="671"/>
    </location>
</feature>
<evidence type="ECO:0000256" key="3">
    <source>
        <dbReference type="ARBA" id="ARBA00012438"/>
    </source>
</evidence>
<dbReference type="InterPro" id="IPR003594">
    <property type="entry name" value="HATPase_dom"/>
</dbReference>
<dbReference type="GO" id="GO:0005886">
    <property type="term" value="C:plasma membrane"/>
    <property type="evidence" value="ECO:0007669"/>
    <property type="project" value="UniProtKB-SubCell"/>
</dbReference>
<dbReference type="Pfam" id="PF01627">
    <property type="entry name" value="Hpt"/>
    <property type="match status" value="1"/>
</dbReference>
<evidence type="ECO:0000256" key="9">
    <source>
        <dbReference type="PROSITE-ProRule" id="PRU00169"/>
    </source>
</evidence>
<comment type="catalytic activity">
    <reaction evidence="1">
        <text>ATP + protein L-histidine = ADP + protein N-phospho-L-histidine.</text>
        <dbReference type="EC" id="2.7.13.3"/>
    </reaction>
</comment>
<dbReference type="InterPro" id="IPR036890">
    <property type="entry name" value="HATPase_C_sf"/>
</dbReference>
<keyword evidence="6" id="KW-0418">Kinase</keyword>
<dbReference type="SUPFAM" id="SSF47384">
    <property type="entry name" value="Homodimeric domain of signal transducing histidine kinase"/>
    <property type="match status" value="1"/>
</dbReference>
<dbReference type="PROSITE" id="PS50885">
    <property type="entry name" value="HAMP"/>
    <property type="match status" value="1"/>
</dbReference>
<dbReference type="Gene3D" id="1.10.287.130">
    <property type="match status" value="1"/>
</dbReference>
<dbReference type="SUPFAM" id="SSF158472">
    <property type="entry name" value="HAMP domain-like"/>
    <property type="match status" value="1"/>
</dbReference>
<dbReference type="InterPro" id="IPR001789">
    <property type="entry name" value="Sig_transdc_resp-reg_receiver"/>
</dbReference>
<dbReference type="CDD" id="cd00082">
    <property type="entry name" value="HisKA"/>
    <property type="match status" value="1"/>
</dbReference>
<dbReference type="PROSITE" id="PS50110">
    <property type="entry name" value="RESPONSE_REGULATORY"/>
    <property type="match status" value="1"/>
</dbReference>
<gene>
    <name evidence="15" type="ORF">LPB142_05500</name>
</gene>
<evidence type="ECO:0000256" key="8">
    <source>
        <dbReference type="PROSITE-ProRule" id="PRU00110"/>
    </source>
</evidence>
<dbReference type="Gene3D" id="1.20.58.920">
    <property type="match status" value="1"/>
</dbReference>
<dbReference type="STRING" id="1850250.LPB142_05500"/>
<dbReference type="Pfam" id="PF02518">
    <property type="entry name" value="HATPase_c"/>
    <property type="match status" value="1"/>
</dbReference>
<evidence type="ECO:0000259" key="14">
    <source>
        <dbReference type="PROSITE" id="PS50894"/>
    </source>
</evidence>